<dbReference type="Proteomes" id="UP000287361">
    <property type="component" value="Unassembled WGS sequence"/>
</dbReference>
<feature type="transmembrane region" description="Helical" evidence="5">
    <location>
        <begin position="230"/>
        <end position="252"/>
    </location>
</feature>
<dbReference type="InterPro" id="IPR050598">
    <property type="entry name" value="AminoAcid_Transporter"/>
</dbReference>
<dbReference type="InterPro" id="IPR002293">
    <property type="entry name" value="AA/rel_permease1"/>
</dbReference>
<evidence type="ECO:0000313" key="6">
    <source>
        <dbReference type="EMBL" id="GCB29687.1"/>
    </source>
</evidence>
<feature type="transmembrane region" description="Helical" evidence="5">
    <location>
        <begin position="195"/>
        <end position="218"/>
    </location>
</feature>
<feature type="transmembrane region" description="Helical" evidence="5">
    <location>
        <begin position="272"/>
        <end position="297"/>
    </location>
</feature>
<proteinExistence type="predicted"/>
<feature type="transmembrane region" description="Helical" evidence="5">
    <location>
        <begin position="156"/>
        <end position="175"/>
    </location>
</feature>
<keyword evidence="7" id="KW-1185">Reference proteome</keyword>
<feature type="transmembrane region" description="Helical" evidence="5">
    <location>
        <begin position="386"/>
        <end position="405"/>
    </location>
</feature>
<protein>
    <submittedName>
        <fullName evidence="6">Amino acid permease</fullName>
    </submittedName>
</protein>
<feature type="transmembrane region" description="Helical" evidence="5">
    <location>
        <begin position="12"/>
        <end position="32"/>
    </location>
</feature>
<evidence type="ECO:0000256" key="1">
    <source>
        <dbReference type="ARBA" id="ARBA00004141"/>
    </source>
</evidence>
<evidence type="ECO:0000256" key="2">
    <source>
        <dbReference type="ARBA" id="ARBA00022692"/>
    </source>
</evidence>
<dbReference type="GO" id="GO:0016020">
    <property type="term" value="C:membrane"/>
    <property type="evidence" value="ECO:0007669"/>
    <property type="project" value="UniProtKB-SubCell"/>
</dbReference>
<comment type="subcellular location">
    <subcellularLocation>
        <location evidence="1">Membrane</location>
        <topology evidence="1">Multi-pass membrane protein</topology>
    </subcellularLocation>
</comment>
<evidence type="ECO:0000313" key="7">
    <source>
        <dbReference type="Proteomes" id="UP000287361"/>
    </source>
</evidence>
<dbReference type="PIRSF" id="PIRSF006060">
    <property type="entry name" value="AA_transporter"/>
    <property type="match status" value="1"/>
</dbReference>
<evidence type="ECO:0000256" key="3">
    <source>
        <dbReference type="ARBA" id="ARBA00022989"/>
    </source>
</evidence>
<dbReference type="PANTHER" id="PTHR11785:SF512">
    <property type="entry name" value="SOBREMESA, ISOFORM B"/>
    <property type="match status" value="1"/>
</dbReference>
<keyword evidence="4 5" id="KW-0472">Membrane</keyword>
<feature type="transmembrane region" description="Helical" evidence="5">
    <location>
        <begin position="122"/>
        <end position="144"/>
    </location>
</feature>
<keyword evidence="2 5" id="KW-0812">Transmembrane</keyword>
<dbReference type="Pfam" id="PF13520">
    <property type="entry name" value="AA_permease_2"/>
    <property type="match status" value="1"/>
</dbReference>
<accession>A0A401LDN5</accession>
<dbReference type="PANTHER" id="PTHR11785">
    <property type="entry name" value="AMINO ACID TRANSPORTER"/>
    <property type="match status" value="1"/>
</dbReference>
<feature type="transmembrane region" description="Helical" evidence="5">
    <location>
        <begin position="327"/>
        <end position="345"/>
    </location>
</feature>
<keyword evidence="3 5" id="KW-1133">Transmembrane helix</keyword>
<reference evidence="6 7" key="1">
    <citation type="submission" date="2018-10" db="EMBL/GenBank/DDBJ databases">
        <title>Draft Genome Sequence of Anaerotignum sp. KCTC 15736.</title>
        <authorList>
            <person name="Choi S.H."/>
            <person name="Kim J.S."/>
            <person name="Kang S.W."/>
            <person name="Lee J.S."/>
            <person name="Park S.H."/>
        </authorList>
    </citation>
    <scope>NUCLEOTIDE SEQUENCE [LARGE SCALE GENOMIC DNA]</scope>
    <source>
        <strain evidence="6 7">KCTC 15736</strain>
    </source>
</reference>
<name>A0A401LDN5_9FIRM</name>
<dbReference type="Gene3D" id="1.20.1740.10">
    <property type="entry name" value="Amino acid/polyamine transporter I"/>
    <property type="match status" value="1"/>
</dbReference>
<dbReference type="EMBL" id="BHVZ01000002">
    <property type="protein sequence ID" value="GCB29687.1"/>
    <property type="molecule type" value="Genomic_DNA"/>
</dbReference>
<feature type="transmembrane region" description="Helical" evidence="5">
    <location>
        <begin position="44"/>
        <end position="73"/>
    </location>
</feature>
<dbReference type="OrthoDB" id="178667at2"/>
<evidence type="ECO:0000256" key="5">
    <source>
        <dbReference type="SAM" id="Phobius"/>
    </source>
</evidence>
<sequence length="442" mass="46203">MSNNNNEMKKELGMGAAMATVVGCVIGSGVFFKPTAIYTATGGAPGLAIIAWVVTSLVCLCAAMTFAEIAILIPETGGMPVYLKKVFGDRVGYLCGWMQTVVFYPGLVAALAVAVANQAKLFLGDGMVVPVAIVCIIIMVALNCMGAKVGGAAQTIFTVAKLIPLVLIMIFGFIRGNGNPIFDPMLGEGLKFGSVLGQLMIAVLFAYEGWTNVGAIAGEMKDPGRDLPKAIVGGVALIMAVYIIINLAYLWVLPADVMMNLESPASAVAMQIFGNMGGKIVSVGIMISAGGACNGFILSGSRTALYMAEQGDLPGSKALSKISGTGVPINCIFLIGILGAIYALTGQFDLLTNLGTFVGWVFYTLTFAAVMAYRKQAPDLKRTYKVPAYPVIPIIAIISGLYVLLNQLFMAGPDARKVAVGGIILVLIGLPVRAIFTKKKAA</sequence>
<feature type="transmembrane region" description="Helical" evidence="5">
    <location>
        <begin position="417"/>
        <end position="436"/>
    </location>
</feature>
<comment type="caution">
    <text evidence="6">The sequence shown here is derived from an EMBL/GenBank/DDBJ whole genome shotgun (WGS) entry which is preliminary data.</text>
</comment>
<dbReference type="AlphaFoldDB" id="A0A401LDN5"/>
<evidence type="ECO:0000256" key="4">
    <source>
        <dbReference type="ARBA" id="ARBA00023136"/>
    </source>
</evidence>
<organism evidence="6 7">
    <name type="scientific">Anaerotignum faecicola</name>
    <dbReference type="NCBI Taxonomy" id="2358141"/>
    <lineage>
        <taxon>Bacteria</taxon>
        <taxon>Bacillati</taxon>
        <taxon>Bacillota</taxon>
        <taxon>Clostridia</taxon>
        <taxon>Lachnospirales</taxon>
        <taxon>Anaerotignaceae</taxon>
        <taxon>Anaerotignum</taxon>
    </lineage>
</organism>
<feature type="transmembrane region" description="Helical" evidence="5">
    <location>
        <begin position="357"/>
        <end position="374"/>
    </location>
</feature>
<dbReference type="GO" id="GO:0015179">
    <property type="term" value="F:L-amino acid transmembrane transporter activity"/>
    <property type="evidence" value="ECO:0007669"/>
    <property type="project" value="TreeGrafter"/>
</dbReference>
<feature type="transmembrane region" description="Helical" evidence="5">
    <location>
        <begin position="94"/>
        <end position="116"/>
    </location>
</feature>
<gene>
    <name evidence="6" type="ORF">KGMB03357_13480</name>
</gene>